<comment type="caution">
    <text evidence="1">The sequence shown here is derived from an EMBL/GenBank/DDBJ whole genome shotgun (WGS) entry which is preliminary data.</text>
</comment>
<sequence>LLHQYSFSTPALQSGLEANRVCLAGLQKLELEIYSVGRRTFHVYNAVCSLLGGLNSSCGG</sequence>
<organism evidence="1 2">
    <name type="scientific">Chiloscyllium punctatum</name>
    <name type="common">Brownbanded bambooshark</name>
    <name type="synonym">Hemiscyllium punctatum</name>
    <dbReference type="NCBI Taxonomy" id="137246"/>
    <lineage>
        <taxon>Eukaryota</taxon>
        <taxon>Metazoa</taxon>
        <taxon>Chordata</taxon>
        <taxon>Craniata</taxon>
        <taxon>Vertebrata</taxon>
        <taxon>Chondrichthyes</taxon>
        <taxon>Elasmobranchii</taxon>
        <taxon>Galeomorphii</taxon>
        <taxon>Galeoidea</taxon>
        <taxon>Orectolobiformes</taxon>
        <taxon>Hemiscylliidae</taxon>
        <taxon>Chiloscyllium</taxon>
    </lineage>
</organism>
<proteinExistence type="predicted"/>
<feature type="non-terminal residue" evidence="1">
    <location>
        <position position="1"/>
    </location>
</feature>
<name>A0A401RHM4_CHIPU</name>
<evidence type="ECO:0000313" key="1">
    <source>
        <dbReference type="EMBL" id="GCC17631.1"/>
    </source>
</evidence>
<dbReference type="EMBL" id="BEZZ01006951">
    <property type="protein sequence ID" value="GCC17631.1"/>
    <property type="molecule type" value="Genomic_DNA"/>
</dbReference>
<gene>
    <name evidence="1" type="ORF">chiPu_0022307</name>
</gene>
<reference evidence="1 2" key="1">
    <citation type="journal article" date="2018" name="Nat. Ecol. Evol.">
        <title>Shark genomes provide insights into elasmobranch evolution and the origin of vertebrates.</title>
        <authorList>
            <person name="Hara Y"/>
            <person name="Yamaguchi K"/>
            <person name="Onimaru K"/>
            <person name="Kadota M"/>
            <person name="Koyanagi M"/>
            <person name="Keeley SD"/>
            <person name="Tatsumi K"/>
            <person name="Tanaka K"/>
            <person name="Motone F"/>
            <person name="Kageyama Y"/>
            <person name="Nozu R"/>
            <person name="Adachi N"/>
            <person name="Nishimura O"/>
            <person name="Nakagawa R"/>
            <person name="Tanegashima C"/>
            <person name="Kiyatake I"/>
            <person name="Matsumoto R"/>
            <person name="Murakumo K"/>
            <person name="Nishida K"/>
            <person name="Terakita A"/>
            <person name="Kuratani S"/>
            <person name="Sato K"/>
            <person name="Hyodo S Kuraku.S."/>
        </authorList>
    </citation>
    <scope>NUCLEOTIDE SEQUENCE [LARGE SCALE GENOMIC DNA]</scope>
</reference>
<accession>A0A401RHM4</accession>
<keyword evidence="2" id="KW-1185">Reference proteome</keyword>
<dbReference type="AlphaFoldDB" id="A0A401RHM4"/>
<dbReference type="Proteomes" id="UP000287033">
    <property type="component" value="Unassembled WGS sequence"/>
</dbReference>
<protein>
    <submittedName>
        <fullName evidence="1">Uncharacterized protein</fullName>
    </submittedName>
</protein>
<evidence type="ECO:0000313" key="2">
    <source>
        <dbReference type="Proteomes" id="UP000287033"/>
    </source>
</evidence>